<dbReference type="Proteomes" id="UP000256999">
    <property type="component" value="Unassembled WGS sequence"/>
</dbReference>
<dbReference type="PROSITE" id="PS51186">
    <property type="entry name" value="GNAT"/>
    <property type="match status" value="1"/>
</dbReference>
<dbReference type="InterPro" id="IPR016181">
    <property type="entry name" value="Acyl_CoA_acyltransferase"/>
</dbReference>
<dbReference type="Pfam" id="PF13673">
    <property type="entry name" value="Acetyltransf_10"/>
    <property type="match status" value="1"/>
</dbReference>
<proteinExistence type="predicted"/>
<dbReference type="EMBL" id="QUOV01000001">
    <property type="protein sequence ID" value="REL35846.1"/>
    <property type="molecule type" value="Genomic_DNA"/>
</dbReference>
<dbReference type="CDD" id="cd04301">
    <property type="entry name" value="NAT_SF"/>
    <property type="match status" value="1"/>
</dbReference>
<feature type="domain" description="N-acetyltransferase" evidence="1">
    <location>
        <begin position="7"/>
        <end position="146"/>
    </location>
</feature>
<gene>
    <name evidence="2" type="ORF">DXX92_11165</name>
</gene>
<evidence type="ECO:0000259" key="1">
    <source>
        <dbReference type="PROSITE" id="PS51186"/>
    </source>
</evidence>
<organism evidence="2 3">
    <name type="scientific">Thalassotalea euphylliae</name>
    <dbReference type="NCBI Taxonomy" id="1655234"/>
    <lineage>
        <taxon>Bacteria</taxon>
        <taxon>Pseudomonadati</taxon>
        <taxon>Pseudomonadota</taxon>
        <taxon>Gammaproteobacteria</taxon>
        <taxon>Alteromonadales</taxon>
        <taxon>Colwelliaceae</taxon>
        <taxon>Thalassotalea</taxon>
    </lineage>
</organism>
<evidence type="ECO:0000313" key="3">
    <source>
        <dbReference type="Proteomes" id="UP000256999"/>
    </source>
</evidence>
<sequence>MQDNHISFSADANKNDVKRFYRNQNYSAKFKGYDQAFVASEYNSIAPLVHQDNNLSKNIIGGVIISQLRQGNKQALLHGLVVSQSYRGLGLGKKLTKHALKHCSLEVDHIVCFAEPHLAQFYGSCGFSLVDKNSITADLSPELAARFTSYQKYRANLAIFISERR</sequence>
<reference evidence="2 3" key="1">
    <citation type="submission" date="2018-08" db="EMBL/GenBank/DDBJ databases">
        <title>Thalassotalea euphylliae genome.</title>
        <authorList>
            <person name="Summers S."/>
            <person name="Rice S.A."/>
            <person name="Freckelton M.L."/>
            <person name="Nedved B.T."/>
            <person name="Hadfield M.G."/>
        </authorList>
    </citation>
    <scope>NUCLEOTIDE SEQUENCE [LARGE SCALE GENOMIC DNA]</scope>
    <source>
        <strain evidence="2 3">H2</strain>
    </source>
</reference>
<dbReference type="AlphaFoldDB" id="A0A3E0UG58"/>
<keyword evidence="2" id="KW-0808">Transferase</keyword>
<evidence type="ECO:0000313" key="2">
    <source>
        <dbReference type="EMBL" id="REL35846.1"/>
    </source>
</evidence>
<dbReference type="GO" id="GO:0016747">
    <property type="term" value="F:acyltransferase activity, transferring groups other than amino-acyl groups"/>
    <property type="evidence" value="ECO:0007669"/>
    <property type="project" value="InterPro"/>
</dbReference>
<dbReference type="InterPro" id="IPR000182">
    <property type="entry name" value="GNAT_dom"/>
</dbReference>
<dbReference type="OrthoDB" id="6400425at2"/>
<name>A0A3E0UG58_9GAMM</name>
<protein>
    <submittedName>
        <fullName evidence="2">GNAT family N-acetyltransferase</fullName>
    </submittedName>
</protein>
<dbReference type="SUPFAM" id="SSF55729">
    <property type="entry name" value="Acyl-CoA N-acyltransferases (Nat)"/>
    <property type="match status" value="1"/>
</dbReference>
<accession>A0A3E0UG58</accession>
<dbReference type="Gene3D" id="3.40.630.30">
    <property type="match status" value="1"/>
</dbReference>
<dbReference type="RefSeq" id="WP_116000513.1">
    <property type="nucleotide sequence ID" value="NZ_QUOV01000001.1"/>
</dbReference>
<comment type="caution">
    <text evidence="2">The sequence shown here is derived from an EMBL/GenBank/DDBJ whole genome shotgun (WGS) entry which is preliminary data.</text>
</comment>